<keyword evidence="3" id="KW-1185">Reference proteome</keyword>
<dbReference type="EMBL" id="BPLQ01008169">
    <property type="protein sequence ID" value="GIY35438.1"/>
    <property type="molecule type" value="Genomic_DNA"/>
</dbReference>
<evidence type="ECO:0000313" key="3">
    <source>
        <dbReference type="Proteomes" id="UP001054837"/>
    </source>
</evidence>
<feature type="region of interest" description="Disordered" evidence="1">
    <location>
        <begin position="64"/>
        <end position="106"/>
    </location>
</feature>
<evidence type="ECO:0000313" key="2">
    <source>
        <dbReference type="EMBL" id="GIY35438.1"/>
    </source>
</evidence>
<dbReference type="AlphaFoldDB" id="A0AAV4SLX2"/>
<name>A0AAV4SLX2_9ARAC</name>
<accession>A0AAV4SLX2</accession>
<feature type="compositionally biased region" description="Basic and acidic residues" evidence="1">
    <location>
        <begin position="97"/>
        <end position="106"/>
    </location>
</feature>
<dbReference type="Proteomes" id="UP001054837">
    <property type="component" value="Unassembled WGS sequence"/>
</dbReference>
<reference evidence="2 3" key="1">
    <citation type="submission" date="2021-06" db="EMBL/GenBank/DDBJ databases">
        <title>Caerostris darwini draft genome.</title>
        <authorList>
            <person name="Kono N."/>
            <person name="Arakawa K."/>
        </authorList>
    </citation>
    <scope>NUCLEOTIDE SEQUENCE [LARGE SCALE GENOMIC DNA]</scope>
</reference>
<protein>
    <submittedName>
        <fullName evidence="2">Uncharacterized protein</fullName>
    </submittedName>
</protein>
<organism evidence="2 3">
    <name type="scientific">Caerostris darwini</name>
    <dbReference type="NCBI Taxonomy" id="1538125"/>
    <lineage>
        <taxon>Eukaryota</taxon>
        <taxon>Metazoa</taxon>
        <taxon>Ecdysozoa</taxon>
        <taxon>Arthropoda</taxon>
        <taxon>Chelicerata</taxon>
        <taxon>Arachnida</taxon>
        <taxon>Araneae</taxon>
        <taxon>Araneomorphae</taxon>
        <taxon>Entelegynae</taxon>
        <taxon>Araneoidea</taxon>
        <taxon>Araneidae</taxon>
        <taxon>Caerostris</taxon>
    </lineage>
</organism>
<comment type="caution">
    <text evidence="2">The sequence shown here is derived from an EMBL/GenBank/DDBJ whole genome shotgun (WGS) entry which is preliminary data.</text>
</comment>
<gene>
    <name evidence="2" type="ORF">CDAR_239211</name>
</gene>
<evidence type="ECO:0000256" key="1">
    <source>
        <dbReference type="SAM" id="MobiDB-lite"/>
    </source>
</evidence>
<proteinExistence type="predicted"/>
<sequence length="106" mass="11723">MFYCNAALPKGMEGPFKCALYFSKAFFAKANLLIKVAQRIPGNLKTHPRALGRTCCERACAPSFTPPSAPSRAPYWKLLPQRTDGDQPTPALPAPALRDHLDRPLR</sequence>